<dbReference type="EMBL" id="JBHUHR010000025">
    <property type="protein sequence ID" value="MFD2035024.1"/>
    <property type="molecule type" value="Genomic_DNA"/>
</dbReference>
<organism evidence="1 2">
    <name type="scientific">Belliella marina</name>
    <dbReference type="NCBI Taxonomy" id="1644146"/>
    <lineage>
        <taxon>Bacteria</taxon>
        <taxon>Pseudomonadati</taxon>
        <taxon>Bacteroidota</taxon>
        <taxon>Cytophagia</taxon>
        <taxon>Cytophagales</taxon>
        <taxon>Cyclobacteriaceae</taxon>
        <taxon>Belliella</taxon>
    </lineage>
</organism>
<reference evidence="2" key="1">
    <citation type="journal article" date="2019" name="Int. J. Syst. Evol. Microbiol.">
        <title>The Global Catalogue of Microorganisms (GCM) 10K type strain sequencing project: providing services to taxonomists for standard genome sequencing and annotation.</title>
        <authorList>
            <consortium name="The Broad Institute Genomics Platform"/>
            <consortium name="The Broad Institute Genome Sequencing Center for Infectious Disease"/>
            <person name="Wu L."/>
            <person name="Ma J."/>
        </authorList>
    </citation>
    <scope>NUCLEOTIDE SEQUENCE [LARGE SCALE GENOMIC DNA]</scope>
    <source>
        <strain evidence="2">CGMCC 1.15180</strain>
    </source>
</reference>
<comment type="caution">
    <text evidence="1">The sequence shown here is derived from an EMBL/GenBank/DDBJ whole genome shotgun (WGS) entry which is preliminary data.</text>
</comment>
<keyword evidence="2" id="KW-1185">Reference proteome</keyword>
<proteinExistence type="predicted"/>
<accession>A0ABW4VLJ9</accession>
<evidence type="ECO:0000313" key="2">
    <source>
        <dbReference type="Proteomes" id="UP001597361"/>
    </source>
</evidence>
<dbReference type="Pfam" id="PF17170">
    <property type="entry name" value="DUF5128"/>
    <property type="match status" value="1"/>
</dbReference>
<protein>
    <submittedName>
        <fullName evidence="1">6-bladed beta-propeller</fullName>
    </submittedName>
</protein>
<dbReference type="RefSeq" id="WP_376885687.1">
    <property type="nucleotide sequence ID" value="NZ_JBHUHR010000025.1"/>
</dbReference>
<sequence>MVINKKYHILFLVLIWACNSPVSENVEQVAVIKLDPLLTGKKEKVNLSEVAESIEYITLETNEQSIFGHIVKPSEQIKFFEKGILISDKRKLLHFNYQGEFIGEIGKRGIGPTEYADIRDFAVIPNLQQIAVLSPPNQRTYIYDYTGEGTKDFMVDFWPLHIASLGDEFVYAIPKGRRKPYGYHSLKFLSHDNKGSQELLIDYFDKESSESVALSSNQRLYHIKDSELSFWEFYYDTIWRISPDRIITPAFYLDYEENKLPSKYLFDKYVSSQNEQLDQYVRLWGLVESKRFFFFDMDNKNKLNRVYFDKMQNTGANLRFNKKGKVNAYHFGFYNDMDGGVHFWPDGEMDENRIFKLVYPHELLAHFSDENSAEKIGLSLHTMDKSDNPILMIVKLKD</sequence>
<dbReference type="Proteomes" id="UP001597361">
    <property type="component" value="Unassembled WGS sequence"/>
</dbReference>
<gene>
    <name evidence="1" type="ORF">ACFSKL_09490</name>
</gene>
<evidence type="ECO:0000313" key="1">
    <source>
        <dbReference type="EMBL" id="MFD2035024.1"/>
    </source>
</evidence>
<name>A0ABW4VLJ9_9BACT</name>